<evidence type="ECO:0000313" key="1">
    <source>
        <dbReference type="EMBL" id="KIO09613.1"/>
    </source>
</evidence>
<reference evidence="2" key="2">
    <citation type="submission" date="2015-01" db="EMBL/GenBank/DDBJ databases">
        <title>Evolutionary Origins and Diversification of the Mycorrhizal Mutualists.</title>
        <authorList>
            <consortium name="DOE Joint Genome Institute"/>
            <consortium name="Mycorrhizal Genomics Consortium"/>
            <person name="Kohler A."/>
            <person name="Kuo A."/>
            <person name="Nagy L.G."/>
            <person name="Floudas D."/>
            <person name="Copeland A."/>
            <person name="Barry K.W."/>
            <person name="Cichocki N."/>
            <person name="Veneault-Fourrey C."/>
            <person name="LaButti K."/>
            <person name="Lindquist E.A."/>
            <person name="Lipzen A."/>
            <person name="Lundell T."/>
            <person name="Morin E."/>
            <person name="Murat C."/>
            <person name="Riley R."/>
            <person name="Ohm R."/>
            <person name="Sun H."/>
            <person name="Tunlid A."/>
            <person name="Henrissat B."/>
            <person name="Grigoriev I.V."/>
            <person name="Hibbett D.S."/>
            <person name="Martin F."/>
        </authorList>
    </citation>
    <scope>NUCLEOTIDE SEQUENCE [LARGE SCALE GENOMIC DNA]</scope>
    <source>
        <strain evidence="2">Marx 270</strain>
    </source>
</reference>
<dbReference type="HOGENOM" id="CLU_1482580_0_0_1"/>
<name>A0A0C3JKE1_PISTI</name>
<dbReference type="AlphaFoldDB" id="A0A0C3JKE1"/>
<dbReference type="Proteomes" id="UP000054217">
    <property type="component" value="Unassembled WGS sequence"/>
</dbReference>
<accession>A0A0C3JKE1</accession>
<sequence>MADFLRYQDEEDSVIWRRTQMISYSALTLHFSRGRCQFLLCPDFLQHTHSFVVVVFSFLSHPFSPLLLDLLLLSGSCSLLAFGRSFFFSGFSSSVSFLWVSVGTISPFVDPCCVPARWSSAPSLALSLLIVDRLASRLGSLVLPFATRAVTSFVSVLSILGSPSLIPSPLTPPTTSFVLMPR</sequence>
<dbReference type="EMBL" id="KN831954">
    <property type="protein sequence ID" value="KIO09613.1"/>
    <property type="molecule type" value="Genomic_DNA"/>
</dbReference>
<organism evidence="1 2">
    <name type="scientific">Pisolithus tinctorius Marx 270</name>
    <dbReference type="NCBI Taxonomy" id="870435"/>
    <lineage>
        <taxon>Eukaryota</taxon>
        <taxon>Fungi</taxon>
        <taxon>Dikarya</taxon>
        <taxon>Basidiomycota</taxon>
        <taxon>Agaricomycotina</taxon>
        <taxon>Agaricomycetes</taxon>
        <taxon>Agaricomycetidae</taxon>
        <taxon>Boletales</taxon>
        <taxon>Sclerodermatineae</taxon>
        <taxon>Pisolithaceae</taxon>
        <taxon>Pisolithus</taxon>
    </lineage>
</organism>
<proteinExistence type="predicted"/>
<protein>
    <submittedName>
        <fullName evidence="1">Uncharacterized protein</fullName>
    </submittedName>
</protein>
<evidence type="ECO:0000313" key="2">
    <source>
        <dbReference type="Proteomes" id="UP000054217"/>
    </source>
</evidence>
<reference evidence="1 2" key="1">
    <citation type="submission" date="2014-04" db="EMBL/GenBank/DDBJ databases">
        <authorList>
            <consortium name="DOE Joint Genome Institute"/>
            <person name="Kuo A."/>
            <person name="Kohler A."/>
            <person name="Costa M.D."/>
            <person name="Nagy L.G."/>
            <person name="Floudas D."/>
            <person name="Copeland A."/>
            <person name="Barry K.W."/>
            <person name="Cichocki N."/>
            <person name="Veneault-Fourrey C."/>
            <person name="LaButti K."/>
            <person name="Lindquist E.A."/>
            <person name="Lipzen A."/>
            <person name="Lundell T."/>
            <person name="Morin E."/>
            <person name="Murat C."/>
            <person name="Sun H."/>
            <person name="Tunlid A."/>
            <person name="Henrissat B."/>
            <person name="Grigoriev I.V."/>
            <person name="Hibbett D.S."/>
            <person name="Martin F."/>
            <person name="Nordberg H.P."/>
            <person name="Cantor M.N."/>
            <person name="Hua S.X."/>
        </authorList>
    </citation>
    <scope>NUCLEOTIDE SEQUENCE [LARGE SCALE GENOMIC DNA]</scope>
    <source>
        <strain evidence="1 2">Marx 270</strain>
    </source>
</reference>
<keyword evidence="2" id="KW-1185">Reference proteome</keyword>
<dbReference type="InParanoid" id="A0A0C3JKE1"/>
<gene>
    <name evidence="1" type="ORF">M404DRAFT_276381</name>
</gene>